<feature type="domain" description="ABC3 transporter permease C-terminal" evidence="7">
    <location>
        <begin position="785"/>
        <end position="892"/>
    </location>
</feature>
<proteinExistence type="predicted"/>
<organism evidence="8 9">
    <name type="scientific">Actinoplanes siamensis</name>
    <dbReference type="NCBI Taxonomy" id="1223317"/>
    <lineage>
        <taxon>Bacteria</taxon>
        <taxon>Bacillati</taxon>
        <taxon>Actinomycetota</taxon>
        <taxon>Actinomycetes</taxon>
        <taxon>Micromonosporales</taxon>
        <taxon>Micromonosporaceae</taxon>
        <taxon>Actinoplanes</taxon>
    </lineage>
</organism>
<name>A0A919N5P9_9ACTN</name>
<keyword evidence="9" id="KW-1185">Reference proteome</keyword>
<dbReference type="RefSeq" id="WP_203678893.1">
    <property type="nucleotide sequence ID" value="NZ_BOMW01000021.1"/>
</dbReference>
<dbReference type="Pfam" id="PF02687">
    <property type="entry name" value="FtsX"/>
    <property type="match status" value="1"/>
</dbReference>
<feature type="transmembrane region" description="Helical" evidence="6">
    <location>
        <begin position="873"/>
        <end position="896"/>
    </location>
</feature>
<feature type="transmembrane region" description="Helical" evidence="6">
    <location>
        <begin position="21"/>
        <end position="42"/>
    </location>
</feature>
<reference evidence="8" key="1">
    <citation type="submission" date="2021-01" db="EMBL/GenBank/DDBJ databases">
        <title>Whole genome shotgun sequence of Actinoplanes siamensis NBRC 109076.</title>
        <authorList>
            <person name="Komaki H."/>
            <person name="Tamura T."/>
        </authorList>
    </citation>
    <scope>NUCLEOTIDE SEQUENCE</scope>
    <source>
        <strain evidence="8">NBRC 109076</strain>
    </source>
</reference>
<evidence type="ECO:0000256" key="4">
    <source>
        <dbReference type="ARBA" id="ARBA00022989"/>
    </source>
</evidence>
<feature type="transmembrane region" description="Helical" evidence="6">
    <location>
        <begin position="490"/>
        <end position="512"/>
    </location>
</feature>
<evidence type="ECO:0000256" key="3">
    <source>
        <dbReference type="ARBA" id="ARBA00022692"/>
    </source>
</evidence>
<feature type="transmembrane region" description="Helical" evidence="6">
    <location>
        <begin position="452"/>
        <end position="470"/>
    </location>
</feature>
<evidence type="ECO:0000259" key="7">
    <source>
        <dbReference type="Pfam" id="PF02687"/>
    </source>
</evidence>
<evidence type="ECO:0000256" key="1">
    <source>
        <dbReference type="ARBA" id="ARBA00004651"/>
    </source>
</evidence>
<dbReference type="GO" id="GO:0005886">
    <property type="term" value="C:plasma membrane"/>
    <property type="evidence" value="ECO:0007669"/>
    <property type="project" value="UniProtKB-SubCell"/>
</dbReference>
<dbReference type="Proteomes" id="UP000629619">
    <property type="component" value="Unassembled WGS sequence"/>
</dbReference>
<comment type="caution">
    <text evidence="8">The sequence shown here is derived from an EMBL/GenBank/DDBJ whole genome shotgun (WGS) entry which is preliminary data.</text>
</comment>
<comment type="subcellular location">
    <subcellularLocation>
        <location evidence="1">Cell membrane</location>
        <topology evidence="1">Multi-pass membrane protein</topology>
    </subcellularLocation>
</comment>
<keyword evidence="5 6" id="KW-0472">Membrane</keyword>
<sequence>MRPALHWPSIRGRARADAGPLLLSAVVVAVVTFLAGAVPVALGDTADEAVQAAVRQAGSDADVQVQARWEYDDGSGGGRVRTARSAEALDDLRDRSLDELGPLGEVLLPPVELVDSPYLKIVNGAEPRSFRIDYVAGGSGPAVTWVSGAAPQPSVARLDVEAPFNGPPWPVQVGVSEATAARLGVKAGDRLQVEDDNRNPKDVRVSGVFRPTDPGDPAWQAAPWLLNPVHGRDGAGITRFGGMVSKDSLPDFRLAFEPDQTNRIVRFSPDPALLTLDSAQRIVSAVVRLKATSASSGDRSTESQWWTQLDTVLSDVQDQIDAATAQAAVLLIAVTTVAVLILLLAAELLAARRSPALTVARQRGAALPSLGLELLIESALVAALAAGAGALLSALFTGAVAAAWTLPVVLAGLLAGPAFGVVRAFRATRDRRVPANRGARLVARRTAALRRLTLELAVLAAAATALTLLNRHGVLPSAGGTVLLPAAAPALAVLTGAALLLRLLPLITGLALRQALRSSRPLAVFGAARAASASARPLPVLTLVGAAALASFALAVTSTVDRGLTDGAWRTVGADARLRVASDSVVTVPETAQRIAATPGVRHAVAAQVVDVAPLVVADAERPARLVIVDSAAYRALLAETPLPALPSLPAALSLPTASSPAAPNQPTASGPAVPALVRYAGGHVRTGDHLKLPRQAAPALDLVATGIAPAVDSSEDLVVVDAATMTAAGYQVVPDTIWVTGPGAGQAAAAHSGEGLVDLRAEVEASRRDAPLVTGLIRLAWASAAMLLALGLLGFALSASAGAPERWQTLSRLRTLGLRTSEARRVAAGELLPLALLAAAGGPLLGLLLIHLTVGPLSLRLLTAQPEAPPLVLPWAALTVLFLAFPAMVAAVVPLESALRRRRRLAEVLRVGGA</sequence>
<evidence type="ECO:0000256" key="2">
    <source>
        <dbReference type="ARBA" id="ARBA00022475"/>
    </source>
</evidence>
<keyword evidence="4 6" id="KW-1133">Transmembrane helix</keyword>
<feature type="transmembrane region" description="Helical" evidence="6">
    <location>
        <begin position="832"/>
        <end position="853"/>
    </location>
</feature>
<feature type="transmembrane region" description="Helical" evidence="6">
    <location>
        <begin position="780"/>
        <end position="804"/>
    </location>
</feature>
<evidence type="ECO:0000256" key="6">
    <source>
        <dbReference type="SAM" id="Phobius"/>
    </source>
</evidence>
<feature type="transmembrane region" description="Helical" evidence="6">
    <location>
        <begin position="327"/>
        <end position="351"/>
    </location>
</feature>
<dbReference type="EMBL" id="BOMW01000021">
    <property type="protein sequence ID" value="GIF04816.1"/>
    <property type="molecule type" value="Genomic_DNA"/>
</dbReference>
<accession>A0A919N5P9</accession>
<dbReference type="AlphaFoldDB" id="A0A919N5P9"/>
<evidence type="ECO:0000313" key="8">
    <source>
        <dbReference type="EMBL" id="GIF04816.1"/>
    </source>
</evidence>
<gene>
    <name evidence="8" type="ORF">Asi03nite_23540</name>
</gene>
<feature type="transmembrane region" description="Helical" evidence="6">
    <location>
        <begin position="538"/>
        <end position="556"/>
    </location>
</feature>
<feature type="transmembrane region" description="Helical" evidence="6">
    <location>
        <begin position="372"/>
        <end position="396"/>
    </location>
</feature>
<protein>
    <submittedName>
        <fullName evidence="8">Membrane protein</fullName>
    </submittedName>
</protein>
<keyword evidence="2" id="KW-1003">Cell membrane</keyword>
<keyword evidence="3 6" id="KW-0812">Transmembrane</keyword>
<evidence type="ECO:0000313" key="9">
    <source>
        <dbReference type="Proteomes" id="UP000629619"/>
    </source>
</evidence>
<dbReference type="InterPro" id="IPR003838">
    <property type="entry name" value="ABC3_permease_C"/>
</dbReference>
<evidence type="ECO:0000256" key="5">
    <source>
        <dbReference type="ARBA" id="ARBA00023136"/>
    </source>
</evidence>
<feature type="transmembrane region" description="Helical" evidence="6">
    <location>
        <begin position="402"/>
        <end position="422"/>
    </location>
</feature>